<feature type="region of interest" description="Disordered" evidence="2">
    <location>
        <begin position="909"/>
        <end position="1045"/>
    </location>
</feature>
<dbReference type="OrthoDB" id="1065058at2759"/>
<feature type="compositionally biased region" description="Low complexity" evidence="2">
    <location>
        <begin position="59"/>
        <end position="70"/>
    </location>
</feature>
<evidence type="ECO:0000256" key="2">
    <source>
        <dbReference type="SAM" id="MobiDB-lite"/>
    </source>
</evidence>
<feature type="region of interest" description="Disordered" evidence="2">
    <location>
        <begin position="1"/>
        <end position="207"/>
    </location>
</feature>
<feature type="compositionally biased region" description="Low complexity" evidence="2">
    <location>
        <begin position="13"/>
        <end position="46"/>
    </location>
</feature>
<dbReference type="InterPro" id="IPR052791">
    <property type="entry name" value="SSM1_domain"/>
</dbReference>
<keyword evidence="1" id="KW-0853">WD repeat</keyword>
<feature type="compositionally biased region" description="Polar residues" evidence="2">
    <location>
        <begin position="1027"/>
        <end position="1041"/>
    </location>
</feature>
<dbReference type="Proteomes" id="UP000518752">
    <property type="component" value="Unassembled WGS sequence"/>
</dbReference>
<feature type="region of interest" description="Disordered" evidence="2">
    <location>
        <begin position="220"/>
        <end position="270"/>
    </location>
</feature>
<dbReference type="SUPFAM" id="SSF50978">
    <property type="entry name" value="WD40 repeat-like"/>
    <property type="match status" value="1"/>
</dbReference>
<dbReference type="PANTHER" id="PTHR47438:SF1">
    <property type="entry name" value="PHOSPHATE METABOLISM PROTEIN 8-RELATED"/>
    <property type="match status" value="1"/>
</dbReference>
<dbReference type="PANTHER" id="PTHR47438">
    <property type="entry name" value="PHOSPHATE METABOLISM PROTEIN 8-RELATED"/>
    <property type="match status" value="1"/>
</dbReference>
<dbReference type="Pfam" id="PF00400">
    <property type="entry name" value="WD40"/>
    <property type="match status" value="2"/>
</dbReference>
<feature type="compositionally biased region" description="Low complexity" evidence="2">
    <location>
        <begin position="956"/>
        <end position="1004"/>
    </location>
</feature>
<feature type="region of interest" description="Disordered" evidence="2">
    <location>
        <begin position="1115"/>
        <end position="1159"/>
    </location>
</feature>
<sequence length="1294" mass="138076">MSTVGNNRSTTNSGRRSMSSIPMPPSSGSSSSISASLSSNAASSVSKTPSRRLSVPVGSAASSLSNSTSTPQKLTAGNLNTLNSGTPATRPRAAPSIVSNSRRSVVGGAKPVMVPVSRPKAEKVESQEAEVRAGQKEPPESKQQPQPQMFSNETSTSTVMTMTTPTRKRVTSALSSLVSSPTPSPSRTRTRVLSTPGPRTGTPGSAGKVLAVVSPSINLISPSPLGTPSRPPRPSASTSSPAQHTPQRFPSSQAKNTPPSAHKKSLARSMSDSFQLVAKVSPQRSAAASSRSQSFFSPPYLPPPHENPVPLPLGPASIVPSLWNAGGDDSIDLDDLSTDLDMITEGDESMNVDGAGLDLDLASGSGLDSSLVPLLNQVNTVHVQKITAYKRLLERTHNNNAAQLHALQAEVRMLREHLAIVNAEGRGAGEEEQGLEALLGMGMGRMDYWKGFDSEDDEEDGFEEFGDDGELVDALRGIGRDSSGRYLFDERKVKKVVKRMGREARERLIGIILEASHPGAVSKQILLLQKYLKSTYDILGNLSAPLALRVLLEFPVQEVILRLSLVSKRWHQVVHHYTFWRMHVYLLTRTDPVPVTPSNAHNYKILAPPPKGLGDGGWFPLYKSLFHLQKNLKEGLAQSVLFLHGHTNHVTTLTLRGRRLISGSYDESIRFWQLPEKGVGVGMSRAAMEGAAGGSEIKPRKGEVEKTEGVKEVLKAAECKKVLKVGKVVSCVDWLIEEEVFVVGFHDVGRVHLFSSLTYTPLQQLSGHLNGIRAVALSSKNLVSAGADKALVCWDWRAGTKIVRFGQQMTVNIGVQLIAGATKEEGERVVSVTIDGVVRVFSIQRREMISQFKLSELGGTDPFLNAKLFNVGAAPNNMLQWFAAKGSQMTCATKYVILHLQWQEEAETPAQAEGISNSNTNGNGKPNRTASEDSLSVKSPTTASASLKSPSYKPRSPSVLSLASTVSTSQAQTPSRSRTSSNFSLSRSTSTSSVSGVGSTPPSRRTSLLGNISTGPSTPGGRLSVSGRRTPSTPLSPNSRVTTPTTASTTLAGSIAGFGASTRLGQRAAILTAPPKLVSLVETPDVAVGAVDPRKKRVVTATRFSSRVGADRRIFMSIHQDESDSKKKKKKKVKNVDGGETEGSDAESEASSDSDSDLRHILAGSDGEKYVPYSGVDIDTNCVPVTGAWSALAEAENLPAPGDTNTKIKGLIGSLPTKFNGLATPEKNPMSMQMSHEEVVVGCADGTIYVMNFVGYEYQKPKSLVDDGGEDYPKEEEADSEDGAGSESDPGTQS</sequence>
<evidence type="ECO:0000256" key="1">
    <source>
        <dbReference type="PROSITE-ProRule" id="PRU00221"/>
    </source>
</evidence>
<comment type="caution">
    <text evidence="4">The sequence shown here is derived from an EMBL/GenBank/DDBJ whole genome shotgun (WGS) entry which is preliminary data.</text>
</comment>
<feature type="region of interest" description="Disordered" evidence="2">
    <location>
        <begin position="1262"/>
        <end position="1294"/>
    </location>
</feature>
<feature type="compositionally biased region" description="Basic and acidic residues" evidence="2">
    <location>
        <begin position="1115"/>
        <end position="1125"/>
    </location>
</feature>
<dbReference type="InterPro" id="IPR036322">
    <property type="entry name" value="WD40_repeat_dom_sf"/>
</dbReference>
<dbReference type="EMBL" id="JAACJN010000012">
    <property type="protein sequence ID" value="KAF5390921.1"/>
    <property type="molecule type" value="Genomic_DNA"/>
</dbReference>
<dbReference type="Gene3D" id="1.20.1280.50">
    <property type="match status" value="1"/>
</dbReference>
<name>A0A8H5MEN8_9AGAR</name>
<dbReference type="GO" id="GO:0009166">
    <property type="term" value="P:nucleotide catabolic process"/>
    <property type="evidence" value="ECO:0007669"/>
    <property type="project" value="TreeGrafter"/>
</dbReference>
<protein>
    <recommendedName>
        <fullName evidence="3">F-box domain-containing protein</fullName>
    </recommendedName>
</protein>
<dbReference type="SMART" id="SM00320">
    <property type="entry name" value="WD40"/>
    <property type="match status" value="3"/>
</dbReference>
<organism evidence="4 5">
    <name type="scientific">Collybiopsis confluens</name>
    <dbReference type="NCBI Taxonomy" id="2823264"/>
    <lineage>
        <taxon>Eukaryota</taxon>
        <taxon>Fungi</taxon>
        <taxon>Dikarya</taxon>
        <taxon>Basidiomycota</taxon>
        <taxon>Agaricomycotina</taxon>
        <taxon>Agaricomycetes</taxon>
        <taxon>Agaricomycetidae</taxon>
        <taxon>Agaricales</taxon>
        <taxon>Marasmiineae</taxon>
        <taxon>Omphalotaceae</taxon>
        <taxon>Collybiopsis</taxon>
    </lineage>
</organism>
<dbReference type="PROSITE" id="PS50294">
    <property type="entry name" value="WD_REPEATS_REGION"/>
    <property type="match status" value="1"/>
</dbReference>
<feature type="repeat" description="WD" evidence="1">
    <location>
        <begin position="643"/>
        <end position="674"/>
    </location>
</feature>
<keyword evidence="5" id="KW-1185">Reference proteome</keyword>
<evidence type="ECO:0000313" key="5">
    <source>
        <dbReference type="Proteomes" id="UP000518752"/>
    </source>
</evidence>
<feature type="compositionally biased region" description="Pro residues" evidence="2">
    <location>
        <begin position="299"/>
        <end position="313"/>
    </location>
</feature>
<evidence type="ECO:0000259" key="3">
    <source>
        <dbReference type="PROSITE" id="PS50181"/>
    </source>
</evidence>
<dbReference type="Gene3D" id="2.130.10.10">
    <property type="entry name" value="YVTN repeat-like/Quinoprotein amine dehydrogenase"/>
    <property type="match status" value="1"/>
</dbReference>
<feature type="compositionally biased region" description="Polar residues" evidence="2">
    <location>
        <begin position="1"/>
        <end position="12"/>
    </location>
</feature>
<dbReference type="GO" id="GO:0008252">
    <property type="term" value="F:nucleotidase activity"/>
    <property type="evidence" value="ECO:0007669"/>
    <property type="project" value="TreeGrafter"/>
</dbReference>
<feature type="repeat" description="WD" evidence="1">
    <location>
        <begin position="765"/>
        <end position="804"/>
    </location>
</feature>
<feature type="domain" description="F-box" evidence="3">
    <location>
        <begin position="536"/>
        <end position="583"/>
    </location>
</feature>
<dbReference type="PROSITE" id="PS50082">
    <property type="entry name" value="WD_REPEATS_2"/>
    <property type="match status" value="2"/>
</dbReference>
<reference evidence="4 5" key="1">
    <citation type="journal article" date="2020" name="ISME J.">
        <title>Uncovering the hidden diversity of litter-decomposition mechanisms in mushroom-forming fungi.</title>
        <authorList>
            <person name="Floudas D."/>
            <person name="Bentzer J."/>
            <person name="Ahren D."/>
            <person name="Johansson T."/>
            <person name="Persson P."/>
            <person name="Tunlid A."/>
        </authorList>
    </citation>
    <scope>NUCLEOTIDE SEQUENCE [LARGE SCALE GENOMIC DNA]</scope>
    <source>
        <strain evidence="4 5">CBS 406.79</strain>
    </source>
</reference>
<gene>
    <name evidence="4" type="ORF">D9757_004054</name>
</gene>
<accession>A0A8H5MEN8</accession>
<dbReference type="InterPro" id="IPR001810">
    <property type="entry name" value="F-box_dom"/>
</dbReference>
<dbReference type="SUPFAM" id="SSF81383">
    <property type="entry name" value="F-box domain"/>
    <property type="match status" value="1"/>
</dbReference>
<dbReference type="InterPro" id="IPR036047">
    <property type="entry name" value="F-box-like_dom_sf"/>
</dbReference>
<evidence type="ECO:0000313" key="4">
    <source>
        <dbReference type="EMBL" id="KAF5390921.1"/>
    </source>
</evidence>
<feature type="region of interest" description="Disordered" evidence="2">
    <location>
        <begin position="284"/>
        <end position="313"/>
    </location>
</feature>
<feature type="compositionally biased region" description="Basic and acidic residues" evidence="2">
    <location>
        <begin position="119"/>
        <end position="140"/>
    </location>
</feature>
<feature type="compositionally biased region" description="Low complexity" evidence="2">
    <location>
        <begin position="141"/>
        <end position="196"/>
    </location>
</feature>
<dbReference type="InterPro" id="IPR001680">
    <property type="entry name" value="WD40_rpt"/>
</dbReference>
<feature type="compositionally biased region" description="Polar residues" evidence="2">
    <location>
        <begin position="1005"/>
        <end position="1017"/>
    </location>
</feature>
<dbReference type="PROSITE" id="PS50181">
    <property type="entry name" value="FBOX"/>
    <property type="match status" value="1"/>
</dbReference>
<dbReference type="GO" id="GO:0006206">
    <property type="term" value="P:pyrimidine nucleobase metabolic process"/>
    <property type="evidence" value="ECO:0007669"/>
    <property type="project" value="TreeGrafter"/>
</dbReference>
<feature type="compositionally biased region" description="Acidic residues" evidence="2">
    <location>
        <begin position="1267"/>
        <end position="1284"/>
    </location>
</feature>
<dbReference type="InterPro" id="IPR015943">
    <property type="entry name" value="WD40/YVTN_repeat-like_dom_sf"/>
</dbReference>
<feature type="compositionally biased region" description="Polar residues" evidence="2">
    <location>
        <begin position="243"/>
        <end position="259"/>
    </location>
</feature>
<feature type="compositionally biased region" description="Low complexity" evidence="2">
    <location>
        <begin position="284"/>
        <end position="298"/>
    </location>
</feature>
<proteinExistence type="predicted"/>
<feature type="compositionally biased region" description="Polar residues" evidence="2">
    <location>
        <begin position="71"/>
        <end position="87"/>
    </location>
</feature>
<feature type="compositionally biased region" description="Acidic residues" evidence="2">
    <location>
        <begin position="1139"/>
        <end position="1155"/>
    </location>
</feature>
<feature type="compositionally biased region" description="Polar residues" evidence="2">
    <location>
        <begin position="914"/>
        <end position="949"/>
    </location>
</feature>